<dbReference type="Gene3D" id="1.10.3210.10">
    <property type="entry name" value="Hypothetical protein af1432"/>
    <property type="match status" value="1"/>
</dbReference>
<accession>A0A177ND90</accession>
<dbReference type="AlphaFoldDB" id="A0A177ND90"/>
<sequence length="429" mass="47395">MFWKRLKKTTEADKPAEKTREAATAQLPLQFLQQLIPIGDLPVAELKTLPIRLRNFNPGDLLFNRGEQAEEIAYLYSGEVFMEAGNGAGYLVEAGTFKACYPLATYGEQNFNAIAKSAVQAVYLPLSALQRSSKLADQTGLNLEQVPPALRNTVFFERFCQAFKADNLHVPSLPDVALRLRSALQKDISIGDAVKILNLDPVISSKLIQVANSPIYRSNRPITSSHDAVNRLGFKTTQNLVTSISLHQLFKSRNKQLNQLVQSLWKQSIQVASLSYTLAGLSGKINADEALLAGLTHNIGALPVVTLAETLDAAEYAETELHAAIEYLQGMVGAFILKKWHFPDSLQQIPLNTNNWYFDDAKPLQVHDIVLLAKFHSRLGGALSHKLPPLNTLPAFHKLGDSTLTPDMSLKALQDAKQQIAEALNFFRT</sequence>
<name>A0A177ND90_9GAMM</name>
<reference evidence="2 3" key="1">
    <citation type="submission" date="2016-03" db="EMBL/GenBank/DDBJ databases">
        <authorList>
            <person name="Ploux O."/>
        </authorList>
    </citation>
    <scope>NUCLEOTIDE SEQUENCE [LARGE SCALE GENOMIC DNA]</scope>
    <source>
        <strain evidence="2 3">R-45378</strain>
    </source>
</reference>
<dbReference type="InterPro" id="IPR013976">
    <property type="entry name" value="HDOD"/>
</dbReference>
<dbReference type="Proteomes" id="UP000077857">
    <property type="component" value="Unassembled WGS sequence"/>
</dbReference>
<dbReference type="EMBL" id="LUUJ01000080">
    <property type="protein sequence ID" value="OAI15875.1"/>
    <property type="molecule type" value="Genomic_DNA"/>
</dbReference>
<protein>
    <submittedName>
        <fullName evidence="2">Cyclic nucleotide-binding protein</fullName>
    </submittedName>
</protein>
<dbReference type="InterPro" id="IPR018490">
    <property type="entry name" value="cNMP-bd_dom_sf"/>
</dbReference>
<proteinExistence type="predicted"/>
<dbReference type="SUPFAM" id="SSF51206">
    <property type="entry name" value="cAMP-binding domain-like"/>
    <property type="match status" value="1"/>
</dbReference>
<dbReference type="Pfam" id="PF08668">
    <property type="entry name" value="HDOD"/>
    <property type="match status" value="1"/>
</dbReference>
<feature type="domain" description="HDOD" evidence="1">
    <location>
        <begin position="170"/>
        <end position="356"/>
    </location>
</feature>
<dbReference type="PANTHER" id="PTHR33525">
    <property type="match status" value="1"/>
</dbReference>
<evidence type="ECO:0000313" key="2">
    <source>
        <dbReference type="EMBL" id="OAI15875.1"/>
    </source>
</evidence>
<dbReference type="OrthoDB" id="598113at2"/>
<evidence type="ECO:0000259" key="1">
    <source>
        <dbReference type="PROSITE" id="PS51833"/>
    </source>
</evidence>
<organism evidence="2 3">
    <name type="scientific">Methylomonas koyamae</name>
    <dbReference type="NCBI Taxonomy" id="702114"/>
    <lineage>
        <taxon>Bacteria</taxon>
        <taxon>Pseudomonadati</taxon>
        <taxon>Pseudomonadota</taxon>
        <taxon>Gammaproteobacteria</taxon>
        <taxon>Methylococcales</taxon>
        <taxon>Methylococcaceae</taxon>
        <taxon>Methylomonas</taxon>
    </lineage>
</organism>
<dbReference type="InterPro" id="IPR052340">
    <property type="entry name" value="RNase_Y/CdgJ"/>
</dbReference>
<gene>
    <name evidence="2" type="ORF">A1507_13725</name>
</gene>
<dbReference type="PANTHER" id="PTHR33525:SF3">
    <property type="entry name" value="RIBONUCLEASE Y"/>
    <property type="match status" value="1"/>
</dbReference>
<dbReference type="PROSITE" id="PS51833">
    <property type="entry name" value="HDOD"/>
    <property type="match status" value="1"/>
</dbReference>
<evidence type="ECO:0000313" key="3">
    <source>
        <dbReference type="Proteomes" id="UP000077857"/>
    </source>
</evidence>
<comment type="caution">
    <text evidence="2">The sequence shown here is derived from an EMBL/GenBank/DDBJ whole genome shotgun (WGS) entry which is preliminary data.</text>
</comment>
<dbReference type="RefSeq" id="WP_064040747.1">
    <property type="nucleotide sequence ID" value="NZ_LUUJ01000080.1"/>
</dbReference>
<dbReference type="SUPFAM" id="SSF109604">
    <property type="entry name" value="HD-domain/PDEase-like"/>
    <property type="match status" value="1"/>
</dbReference>